<feature type="domain" description="V-ATPase proteolipid subunit C-like" evidence="21">
    <location>
        <begin position="410"/>
        <end position="467"/>
    </location>
</feature>
<evidence type="ECO:0000256" key="19">
    <source>
        <dbReference type="SAM" id="MobiDB-lite"/>
    </source>
</evidence>
<dbReference type="GO" id="GO:0030170">
    <property type="term" value="F:pyridoxal phosphate binding"/>
    <property type="evidence" value="ECO:0007669"/>
    <property type="project" value="InterPro"/>
</dbReference>
<evidence type="ECO:0000256" key="3">
    <source>
        <dbReference type="ARBA" id="ARBA00007296"/>
    </source>
</evidence>
<evidence type="ECO:0000256" key="1">
    <source>
        <dbReference type="ARBA" id="ARBA00001933"/>
    </source>
</evidence>
<dbReference type="Pfam" id="PF00155">
    <property type="entry name" value="Aminotran_1_2"/>
    <property type="match status" value="1"/>
</dbReference>
<dbReference type="InterPro" id="IPR015424">
    <property type="entry name" value="PyrdxlP-dep_Trfase"/>
</dbReference>
<keyword evidence="24" id="KW-1185">Reference proteome</keyword>
<organism evidence="23 24">
    <name type="scientific">Penicillium expansum</name>
    <name type="common">Blue mold rot fungus</name>
    <dbReference type="NCBI Taxonomy" id="27334"/>
    <lineage>
        <taxon>Eukaryota</taxon>
        <taxon>Fungi</taxon>
        <taxon>Dikarya</taxon>
        <taxon>Ascomycota</taxon>
        <taxon>Pezizomycotina</taxon>
        <taxon>Eurotiomycetes</taxon>
        <taxon>Eurotiomycetidae</taxon>
        <taxon>Eurotiales</taxon>
        <taxon>Aspergillaceae</taxon>
        <taxon>Penicillium</taxon>
    </lineage>
</organism>
<comment type="subunit">
    <text evidence="14">V-ATPase is a heteromultimeric enzyme composed of a peripheral catalytic V1 complex (components A to H) attached to an integral membrane V0 proton pore complex (components: a, c, c', c'', d, e, f and VOA1). The decameric c-ring forms the proton-conducting pore, and is composed of eight proteolipid subunits c, one subunit c' and one subunit c''.</text>
</comment>
<keyword evidence="12 20" id="KW-0472">Membrane</keyword>
<feature type="domain" description="Aminotransferase class I/classII large" evidence="22">
    <location>
        <begin position="62"/>
        <end position="398"/>
    </location>
</feature>
<dbReference type="Pfam" id="PF00137">
    <property type="entry name" value="ATP-synt_C"/>
    <property type="match status" value="2"/>
</dbReference>
<comment type="similarity">
    <text evidence="3">Belongs to the V-ATPase proteolipid subunit family.</text>
</comment>
<name>A0A0A2KJF7_PENEN</name>
<evidence type="ECO:0000313" key="24">
    <source>
        <dbReference type="Proteomes" id="UP000030143"/>
    </source>
</evidence>
<dbReference type="PROSITE" id="PS00599">
    <property type="entry name" value="AA_TRANSFER_CLASS_2"/>
    <property type="match status" value="1"/>
</dbReference>
<keyword evidence="6 23" id="KW-0808">Transferase</keyword>
<evidence type="ECO:0000259" key="22">
    <source>
        <dbReference type="Pfam" id="PF00155"/>
    </source>
</evidence>
<feature type="domain" description="V-ATPase proteolipid subunit C-like" evidence="21">
    <location>
        <begin position="485"/>
        <end position="544"/>
    </location>
</feature>
<keyword evidence="10 20" id="KW-1133">Transmembrane helix</keyword>
<feature type="transmembrane region" description="Helical" evidence="20">
    <location>
        <begin position="405"/>
        <end position="427"/>
    </location>
</feature>
<dbReference type="GO" id="GO:0033179">
    <property type="term" value="C:proton-transporting V-type ATPase, V0 domain"/>
    <property type="evidence" value="ECO:0007669"/>
    <property type="project" value="InterPro"/>
</dbReference>
<dbReference type="Gene3D" id="3.90.1150.10">
    <property type="entry name" value="Aspartate Aminotransferase, domain 1"/>
    <property type="match status" value="1"/>
</dbReference>
<keyword evidence="8" id="KW-0375">Hydrogen ion transport</keyword>
<dbReference type="SUPFAM" id="SSF81333">
    <property type="entry name" value="F1F0 ATP synthase subunit C"/>
    <property type="match status" value="2"/>
</dbReference>
<keyword evidence="5" id="KW-0813">Transport</keyword>
<comment type="function">
    <text evidence="13">Proton-conducting pore forming subunit of the V0 complex of vacuolar(H+)-ATPase (V-ATPase), a multisubunit enzyme composed of a peripheral complex (V1) that hydrolyzes ATP and a membrane integral complex (V0) that translocates protons. V-ATPase is responsible for acidifying and maintaining the pH of intracellular compartments.</text>
</comment>
<feature type="region of interest" description="Disordered" evidence="19">
    <location>
        <begin position="1"/>
        <end position="26"/>
    </location>
</feature>
<dbReference type="AlphaFoldDB" id="A0A0A2KJF7"/>
<evidence type="ECO:0000256" key="10">
    <source>
        <dbReference type="ARBA" id="ARBA00022989"/>
    </source>
</evidence>
<accession>A0A0A2KJF7</accession>
<evidence type="ECO:0000256" key="15">
    <source>
        <dbReference type="ARBA" id="ARBA00071096"/>
    </source>
</evidence>
<evidence type="ECO:0000256" key="16">
    <source>
        <dbReference type="ARBA" id="ARBA00071118"/>
    </source>
</evidence>
<dbReference type="Proteomes" id="UP000030143">
    <property type="component" value="Unassembled WGS sequence"/>
</dbReference>
<dbReference type="GO" id="GO:0046961">
    <property type="term" value="F:proton-transporting ATPase activity, rotational mechanism"/>
    <property type="evidence" value="ECO:0007669"/>
    <property type="project" value="InterPro"/>
</dbReference>
<dbReference type="Gene3D" id="3.40.640.10">
    <property type="entry name" value="Type I PLP-dependent aspartate aminotransferase-like (Major domain)"/>
    <property type="match status" value="1"/>
</dbReference>
<dbReference type="InterPro" id="IPR035921">
    <property type="entry name" value="F/V-ATP_Csub_sf"/>
</dbReference>
<dbReference type="RefSeq" id="XP_016602753.1">
    <property type="nucleotide sequence ID" value="XM_016738599.1"/>
</dbReference>
<dbReference type="InterPro" id="IPR004839">
    <property type="entry name" value="Aminotransferase_I/II_large"/>
</dbReference>
<feature type="transmembrane region" description="Helical" evidence="20">
    <location>
        <begin position="481"/>
        <end position="504"/>
    </location>
</feature>
<dbReference type="HOGENOM" id="CLU_015846_10_0_1"/>
<protein>
    <recommendedName>
        <fullName evidence="16">V-type proton ATPase subunit C</fullName>
    </recommendedName>
    <alternativeName>
        <fullName evidence="15">V-type proton ATPase subunit c</fullName>
    </alternativeName>
    <alternativeName>
        <fullName evidence="17">Vacuolar proton pump c subunit</fullName>
    </alternativeName>
</protein>
<feature type="transmembrane region" description="Helical" evidence="20">
    <location>
        <begin position="519"/>
        <end position="543"/>
    </location>
</feature>
<evidence type="ECO:0000256" key="17">
    <source>
        <dbReference type="ARBA" id="ARBA00075098"/>
    </source>
</evidence>
<evidence type="ECO:0000256" key="6">
    <source>
        <dbReference type="ARBA" id="ARBA00022679"/>
    </source>
</evidence>
<comment type="caution">
    <text evidence="23">The sequence shown here is derived from an EMBL/GenBank/DDBJ whole genome shotgun (WGS) entry which is preliminary data.</text>
</comment>
<dbReference type="PRINTS" id="PR00122">
    <property type="entry name" value="VACATPASE"/>
</dbReference>
<dbReference type="NCBIfam" id="TIGR01100">
    <property type="entry name" value="V_ATP_synt_C"/>
    <property type="match status" value="1"/>
</dbReference>
<evidence type="ECO:0000256" key="13">
    <source>
        <dbReference type="ARBA" id="ARBA00045519"/>
    </source>
</evidence>
<dbReference type="PANTHER" id="PTHR13693:SF77">
    <property type="entry name" value="8-AMINO-7-OXONONANOATE SYNTHASE"/>
    <property type="match status" value="1"/>
</dbReference>
<evidence type="ECO:0000256" key="18">
    <source>
        <dbReference type="RuleBase" id="RU003693"/>
    </source>
</evidence>
<evidence type="ECO:0000256" key="5">
    <source>
        <dbReference type="ARBA" id="ARBA00022448"/>
    </source>
</evidence>
<evidence type="ECO:0000259" key="21">
    <source>
        <dbReference type="Pfam" id="PF00137"/>
    </source>
</evidence>
<evidence type="ECO:0000256" key="2">
    <source>
        <dbReference type="ARBA" id="ARBA00004128"/>
    </source>
</evidence>
<evidence type="ECO:0000256" key="11">
    <source>
        <dbReference type="ARBA" id="ARBA00023065"/>
    </source>
</evidence>
<evidence type="ECO:0000256" key="8">
    <source>
        <dbReference type="ARBA" id="ARBA00022781"/>
    </source>
</evidence>
<evidence type="ECO:0000256" key="7">
    <source>
        <dbReference type="ARBA" id="ARBA00022692"/>
    </source>
</evidence>
<dbReference type="CDD" id="cd18176">
    <property type="entry name" value="ATP-synt_Vo_c_ATP6C_rpt2"/>
    <property type="match status" value="1"/>
</dbReference>
<evidence type="ECO:0000256" key="20">
    <source>
        <dbReference type="SAM" id="Phobius"/>
    </source>
</evidence>
<dbReference type="GO" id="GO:0008483">
    <property type="term" value="F:transaminase activity"/>
    <property type="evidence" value="ECO:0007669"/>
    <property type="project" value="UniProtKB-KW"/>
</dbReference>
<keyword evidence="9 18" id="KW-0663">Pyridoxal phosphate</keyword>
<dbReference type="EMBL" id="JQFZ01000025">
    <property type="protein sequence ID" value="KGO62109.1"/>
    <property type="molecule type" value="Genomic_DNA"/>
</dbReference>
<dbReference type="GeneID" id="27674018"/>
<dbReference type="PANTHER" id="PTHR13693">
    <property type="entry name" value="CLASS II AMINOTRANSFERASE/8-AMINO-7-OXONONANOATE SYNTHASE"/>
    <property type="match status" value="1"/>
</dbReference>
<evidence type="ECO:0000256" key="4">
    <source>
        <dbReference type="ARBA" id="ARBA00010008"/>
    </source>
</evidence>
<comment type="cofactor">
    <cofactor evidence="1 18">
        <name>pyridoxal 5'-phosphate</name>
        <dbReference type="ChEBI" id="CHEBI:597326"/>
    </cofactor>
</comment>
<sequence>MKVDTMAATHPGTSSASSASSTSSALSTASPRTLVDSLSAALSRREAKSARRRLTVLPRTAVDFSSNDFLSLSTSSAYRERFLALLNNTPPSFPLASGGSRLLDGNSACAEELENFVATFHQAPTALLFNSGYDANVGVLSSIPQPGDVILYDELIHASVHEGMRLSRAGPRKMFAHSSPIGLREVLQSQIAADPAIAEGTRNVFVIIESIYSMDGDVAPIKEFIAIVDELLPHGNGYFYVDEAHATGVFGPRGAGVVQELGVQDRMFIRVHTFGKALASHGAMVLCGPETRDYLINYARSLIYTTALGFPFLASIRAAYELLSSGETVSLQHRLQELIRHLRQQLDGLHTYQSVMFEVDHFPTSPIISLRTSQPRQLASLCQENGFIVRAIMPPTIPEGKERPFFGATGCVCAIVFTCFGAAYGTAKAGTGVCSTAVLRPDLVVKNIVPVVMAGIIGIYGLVVSVLVANDLKQNLPLYTGLVQLGAGLSVGLAGLASGFAIGIVGDAGVRGTAQQPKLYVGMILILIFAEVLGLYGLIVALLMNSRARDAKECT</sequence>
<keyword evidence="23" id="KW-0032">Aminotransferase</keyword>
<dbReference type="SUPFAM" id="SSF53383">
    <property type="entry name" value="PLP-dependent transferases"/>
    <property type="match status" value="1"/>
</dbReference>
<reference evidence="23 24" key="1">
    <citation type="journal article" date="2015" name="Mol. Plant Microbe Interact.">
        <title>Genome, transcriptome, and functional analyses of Penicillium expansum provide new insights into secondary metabolism and pathogenicity.</title>
        <authorList>
            <person name="Ballester A.R."/>
            <person name="Marcet-Houben M."/>
            <person name="Levin E."/>
            <person name="Sela N."/>
            <person name="Selma-Lazaro C."/>
            <person name="Carmona L."/>
            <person name="Wisniewski M."/>
            <person name="Droby S."/>
            <person name="Gonzalez-Candelas L."/>
            <person name="Gabaldon T."/>
        </authorList>
    </citation>
    <scope>NUCLEOTIDE SEQUENCE [LARGE SCALE GENOMIC DNA]</scope>
    <source>
        <strain evidence="23 24">MD-8</strain>
    </source>
</reference>
<keyword evidence="7 20" id="KW-0812">Transmembrane</keyword>
<dbReference type="InterPro" id="IPR015422">
    <property type="entry name" value="PyrdxlP-dep_Trfase_small"/>
</dbReference>
<dbReference type="InterPro" id="IPR002379">
    <property type="entry name" value="ATPase_proteolipid_c-like_dom"/>
</dbReference>
<dbReference type="InterPro" id="IPR001917">
    <property type="entry name" value="Aminotrans_II_pyridoxalP_BS"/>
</dbReference>
<comment type="similarity">
    <text evidence="4">Belongs to the class-II pyridoxal-phosphate-dependent aminotransferase family. BioF subfamily.</text>
</comment>
<comment type="subcellular location">
    <subcellularLocation>
        <location evidence="2">Vacuole membrane</location>
        <topology evidence="2">Multi-pass membrane protein</topology>
    </subcellularLocation>
</comment>
<dbReference type="VEuPathDB" id="FungiDB:PEXP_011840"/>
<evidence type="ECO:0000313" key="23">
    <source>
        <dbReference type="EMBL" id="KGO62109.1"/>
    </source>
</evidence>
<dbReference type="GO" id="GO:0009102">
    <property type="term" value="P:biotin biosynthetic process"/>
    <property type="evidence" value="ECO:0007669"/>
    <property type="project" value="TreeGrafter"/>
</dbReference>
<feature type="transmembrane region" description="Helical" evidence="20">
    <location>
        <begin position="447"/>
        <end position="469"/>
    </location>
</feature>
<dbReference type="CDD" id="cd18175">
    <property type="entry name" value="ATP-synt_Vo_c_ATP6C_rpt1"/>
    <property type="match status" value="1"/>
</dbReference>
<dbReference type="FunFam" id="1.20.120.610:FF:000001">
    <property type="entry name" value="V-type proton ATPase proteolipid subunit"/>
    <property type="match status" value="1"/>
</dbReference>
<dbReference type="STRING" id="27334.A0A0A2KJF7"/>
<dbReference type="InterPro" id="IPR050087">
    <property type="entry name" value="AON_synthase_class-II"/>
</dbReference>
<gene>
    <name evidence="23" type="ORF">PEX2_013220</name>
</gene>
<dbReference type="GO" id="GO:0005774">
    <property type="term" value="C:vacuolar membrane"/>
    <property type="evidence" value="ECO:0007669"/>
    <property type="project" value="UniProtKB-SubCell"/>
</dbReference>
<dbReference type="Gene3D" id="1.20.120.610">
    <property type="entry name" value="lithium bound rotor ring of v- atpase"/>
    <property type="match status" value="1"/>
</dbReference>
<keyword evidence="11" id="KW-0406">Ion transport</keyword>
<proteinExistence type="inferred from homology"/>
<evidence type="ECO:0000256" key="12">
    <source>
        <dbReference type="ARBA" id="ARBA00023136"/>
    </source>
</evidence>
<evidence type="ECO:0000256" key="14">
    <source>
        <dbReference type="ARBA" id="ARBA00046480"/>
    </source>
</evidence>
<evidence type="ECO:0000256" key="9">
    <source>
        <dbReference type="ARBA" id="ARBA00022898"/>
    </source>
</evidence>
<dbReference type="InterPro" id="IPR000245">
    <property type="entry name" value="ATPase_proteolipid_csu"/>
</dbReference>
<dbReference type="InterPro" id="IPR015421">
    <property type="entry name" value="PyrdxlP-dep_Trfase_major"/>
</dbReference>
<feature type="compositionally biased region" description="Low complexity" evidence="19">
    <location>
        <begin position="13"/>
        <end position="26"/>
    </location>
</feature>
<dbReference type="InterPro" id="IPR011555">
    <property type="entry name" value="ATPase_proteolipid_su_C_euk"/>
</dbReference>